<evidence type="ECO:0000256" key="1">
    <source>
        <dbReference type="ARBA" id="ARBA00001947"/>
    </source>
</evidence>
<dbReference type="InterPro" id="IPR057247">
    <property type="entry name" value="CARBOXYPEPT_ZN_2"/>
</dbReference>
<dbReference type="Gene3D" id="2.60.40.1120">
    <property type="entry name" value="Carboxypeptidase-like, regulatory domain"/>
    <property type="match status" value="1"/>
</dbReference>
<evidence type="ECO:0000256" key="5">
    <source>
        <dbReference type="ARBA" id="ARBA00022801"/>
    </source>
</evidence>
<protein>
    <submittedName>
        <fullName evidence="11">Carboxypeptidase D-like</fullName>
    </submittedName>
</protein>
<dbReference type="PROSITE" id="PS00132">
    <property type="entry name" value="CARBOXYPEPT_ZN_1"/>
    <property type="match status" value="1"/>
</dbReference>
<dbReference type="GO" id="GO:0008270">
    <property type="term" value="F:zinc ion binding"/>
    <property type="evidence" value="ECO:0007669"/>
    <property type="project" value="InterPro"/>
</dbReference>
<dbReference type="Proteomes" id="UP000079169">
    <property type="component" value="Unplaced"/>
</dbReference>
<keyword evidence="3" id="KW-0121">Carboxypeptidase</keyword>
<evidence type="ECO:0000313" key="10">
    <source>
        <dbReference type="Proteomes" id="UP000079169"/>
    </source>
</evidence>
<dbReference type="Pfam" id="PF13620">
    <property type="entry name" value="CarboxypepD_reg"/>
    <property type="match status" value="1"/>
</dbReference>
<dbReference type="AlphaFoldDB" id="A0A1S4EPV1"/>
<dbReference type="InterPro" id="IPR008969">
    <property type="entry name" value="CarboxyPept-like_regulatory"/>
</dbReference>
<keyword evidence="5" id="KW-0378">Hydrolase</keyword>
<dbReference type="PANTHER" id="PTHR11532:SF62">
    <property type="entry name" value="CARBOXYPEPTIDASE D"/>
    <property type="match status" value="1"/>
</dbReference>
<evidence type="ECO:0000256" key="6">
    <source>
        <dbReference type="ARBA" id="ARBA00022833"/>
    </source>
</evidence>
<dbReference type="SMART" id="SM00631">
    <property type="entry name" value="Zn_pept"/>
    <property type="match status" value="1"/>
</dbReference>
<dbReference type="GO" id="GO:0005615">
    <property type="term" value="C:extracellular space"/>
    <property type="evidence" value="ECO:0007669"/>
    <property type="project" value="TreeGrafter"/>
</dbReference>
<evidence type="ECO:0000313" key="11">
    <source>
        <dbReference type="RefSeq" id="XP_017304215.1"/>
    </source>
</evidence>
<dbReference type="SUPFAM" id="SSF53187">
    <property type="entry name" value="Zn-dependent exopeptidases"/>
    <property type="match status" value="2"/>
</dbReference>
<evidence type="ECO:0000259" key="9">
    <source>
        <dbReference type="PROSITE" id="PS52035"/>
    </source>
</evidence>
<proteinExistence type="inferred from homology"/>
<keyword evidence="10" id="KW-1185">Reference proteome</keyword>
<feature type="domain" description="Peptidase M14" evidence="9">
    <location>
        <begin position="412"/>
        <end position="489"/>
    </location>
</feature>
<dbReference type="KEGG" id="dci:103521155"/>
<evidence type="ECO:0000256" key="7">
    <source>
        <dbReference type="ARBA" id="ARBA00023180"/>
    </source>
</evidence>
<evidence type="ECO:0000256" key="2">
    <source>
        <dbReference type="ARBA" id="ARBA00005988"/>
    </source>
</evidence>
<dbReference type="PROSITE" id="PS52035">
    <property type="entry name" value="PEPTIDASE_M14"/>
    <property type="match status" value="2"/>
</dbReference>
<dbReference type="InterPro" id="IPR050753">
    <property type="entry name" value="Peptidase_M14_domain"/>
</dbReference>
<keyword evidence="3" id="KW-0645">Protease</keyword>
<reference evidence="11" key="1">
    <citation type="submission" date="2025-08" db="UniProtKB">
        <authorList>
            <consortium name="RefSeq"/>
        </authorList>
    </citation>
    <scope>IDENTIFICATION</scope>
</reference>
<dbReference type="GO" id="GO:0004181">
    <property type="term" value="F:metallocarboxypeptidase activity"/>
    <property type="evidence" value="ECO:0007669"/>
    <property type="project" value="InterPro"/>
</dbReference>
<dbReference type="STRING" id="121845.A0A1S4EPV1"/>
<comment type="similarity">
    <text evidence="2 8">Belongs to the peptidase M14 family.</text>
</comment>
<feature type="non-terminal residue" evidence="11">
    <location>
        <position position="489"/>
    </location>
</feature>
<feature type="active site" description="Proton donor/acceptor" evidence="8">
    <location>
        <position position="143"/>
    </location>
</feature>
<keyword evidence="4" id="KW-0479">Metal-binding</keyword>
<sequence>MIGRKNAHDVDLNRNFPGQFGPSKYNSVPEPETLAVEKWLQDIPFVLSANLHGGSLVANYPYDDNQAMKPQVDSPTPDDSIFKLLASSYANAHKKMYKDPGCPEYPEENFPGGIVNGAQWYVVSGGMQDYNYIHANTLEITLELGCYKFPPAKDLPSYWEDNLPALLSYIEQVHRGVAGFVKGREGEGVAGASIAVEGLGHVVYSAQDGDYWRLLAPGNYTLHVSAPGYEPAIHQVSVENSTKATQLNITLARINLIAWSHQHDFSITDNIETVTKYSTQLEMSYAMEAVETAHSVLAEKQNGFPGILDSLRISLTIFIKNLTITIISQSFIPNHITRSSTIFCPSAVIQHAQAVINKLSLSVIIDTGYISFPVPSTMSFSSISLCFLLCWVGCTTPVLVNNDPEPFLENPHYLSFDELTKFLVAAAQQNPSKVKLHSIGKSVQNRDLWALQISRNVASGRNLLKPMFKYVANIHGDEVVGYELMNYLI</sequence>
<gene>
    <name evidence="11" type="primary">LOC103521155</name>
</gene>
<keyword evidence="7" id="KW-0325">Glycoprotein</keyword>
<dbReference type="Gene3D" id="3.40.630.10">
    <property type="entry name" value="Zn peptidases"/>
    <property type="match status" value="2"/>
</dbReference>
<dbReference type="GeneID" id="103521155"/>
<dbReference type="PANTHER" id="PTHR11532">
    <property type="entry name" value="PROTEASE M14 CARBOXYPEPTIDASE"/>
    <property type="match status" value="1"/>
</dbReference>
<feature type="domain" description="Peptidase M14" evidence="9">
    <location>
        <begin position="1"/>
        <end position="173"/>
    </location>
</feature>
<evidence type="ECO:0000256" key="4">
    <source>
        <dbReference type="ARBA" id="ARBA00022723"/>
    </source>
</evidence>
<keyword evidence="6" id="KW-0862">Zinc</keyword>
<dbReference type="SUPFAM" id="SSF49464">
    <property type="entry name" value="Carboxypeptidase regulatory domain-like"/>
    <property type="match status" value="1"/>
</dbReference>
<dbReference type="CDD" id="cd11308">
    <property type="entry name" value="Peptidase_M14NE-CP-C_like"/>
    <property type="match status" value="1"/>
</dbReference>
<comment type="caution">
    <text evidence="8">Lacks conserved residue(s) required for the propagation of feature annotation.</text>
</comment>
<evidence type="ECO:0000256" key="3">
    <source>
        <dbReference type="ARBA" id="ARBA00022645"/>
    </source>
</evidence>
<dbReference type="GO" id="GO:0016485">
    <property type="term" value="P:protein processing"/>
    <property type="evidence" value="ECO:0007669"/>
    <property type="project" value="TreeGrafter"/>
</dbReference>
<dbReference type="Pfam" id="PF00246">
    <property type="entry name" value="Peptidase_M14"/>
    <property type="match status" value="2"/>
</dbReference>
<comment type="cofactor">
    <cofactor evidence="1">
        <name>Zn(2+)</name>
        <dbReference type="ChEBI" id="CHEBI:29105"/>
    </cofactor>
</comment>
<dbReference type="PaxDb" id="121845-A0A1S4EPV1"/>
<dbReference type="InterPro" id="IPR000834">
    <property type="entry name" value="Peptidase_M14"/>
</dbReference>
<accession>A0A1S4EPV1</accession>
<dbReference type="PROSITE" id="PS00133">
    <property type="entry name" value="CARBOXYPEPT_ZN_2"/>
    <property type="match status" value="1"/>
</dbReference>
<dbReference type="PRINTS" id="PR00765">
    <property type="entry name" value="CRBOXYPTASEA"/>
</dbReference>
<name>A0A1S4EPV1_DIACI</name>
<dbReference type="RefSeq" id="XP_017304215.1">
    <property type="nucleotide sequence ID" value="XM_017448726.2"/>
</dbReference>
<evidence type="ECO:0000256" key="8">
    <source>
        <dbReference type="PROSITE-ProRule" id="PRU01379"/>
    </source>
</evidence>
<dbReference type="InterPro" id="IPR057246">
    <property type="entry name" value="CARBOXYPEPT_ZN_1"/>
</dbReference>
<dbReference type="GO" id="GO:0006518">
    <property type="term" value="P:peptide metabolic process"/>
    <property type="evidence" value="ECO:0007669"/>
    <property type="project" value="TreeGrafter"/>
</dbReference>
<organism evidence="10 11">
    <name type="scientific">Diaphorina citri</name>
    <name type="common">Asian citrus psyllid</name>
    <dbReference type="NCBI Taxonomy" id="121845"/>
    <lineage>
        <taxon>Eukaryota</taxon>
        <taxon>Metazoa</taxon>
        <taxon>Ecdysozoa</taxon>
        <taxon>Arthropoda</taxon>
        <taxon>Hexapoda</taxon>
        <taxon>Insecta</taxon>
        <taxon>Pterygota</taxon>
        <taxon>Neoptera</taxon>
        <taxon>Paraneoptera</taxon>
        <taxon>Hemiptera</taxon>
        <taxon>Sternorrhyncha</taxon>
        <taxon>Psylloidea</taxon>
        <taxon>Psyllidae</taxon>
        <taxon>Diaphorininae</taxon>
        <taxon>Diaphorina</taxon>
    </lineage>
</organism>